<organism evidence="1 2">
    <name type="scientific">Sunxiuqinia dokdonensis</name>
    <dbReference type="NCBI Taxonomy" id="1409788"/>
    <lineage>
        <taxon>Bacteria</taxon>
        <taxon>Pseudomonadati</taxon>
        <taxon>Bacteroidota</taxon>
        <taxon>Bacteroidia</taxon>
        <taxon>Marinilabiliales</taxon>
        <taxon>Prolixibacteraceae</taxon>
        <taxon>Sunxiuqinia</taxon>
    </lineage>
</organism>
<sequence>MVFHLLAAPEKSFHDFLPFKTESLQYYKKQANLLGLDNK</sequence>
<protein>
    <submittedName>
        <fullName evidence="1">Uncharacterized protein</fullName>
    </submittedName>
</protein>
<proteinExistence type="predicted"/>
<dbReference type="AlphaFoldDB" id="A0A0L8VCS6"/>
<name>A0A0L8VCS6_9BACT</name>
<gene>
    <name evidence="1" type="ORF">NC99_09210</name>
</gene>
<evidence type="ECO:0000313" key="2">
    <source>
        <dbReference type="Proteomes" id="UP000036958"/>
    </source>
</evidence>
<reference evidence="2" key="1">
    <citation type="submission" date="2015-07" db="EMBL/GenBank/DDBJ databases">
        <title>Genome sequencing of Sunxiuqinia dokdonensis strain SK.</title>
        <authorList>
            <person name="Ahn S."/>
            <person name="Kim B.-C."/>
        </authorList>
    </citation>
    <scope>NUCLEOTIDE SEQUENCE [LARGE SCALE GENOMIC DNA]</scope>
    <source>
        <strain evidence="2">SK</strain>
    </source>
</reference>
<comment type="caution">
    <text evidence="1">The sequence shown here is derived from an EMBL/GenBank/DDBJ whole genome shotgun (WGS) entry which is preliminary data.</text>
</comment>
<evidence type="ECO:0000313" key="1">
    <source>
        <dbReference type="EMBL" id="KOH46256.1"/>
    </source>
</evidence>
<keyword evidence="2" id="KW-1185">Reference proteome</keyword>
<dbReference type="EMBL" id="LGIA01000036">
    <property type="protein sequence ID" value="KOH46256.1"/>
    <property type="molecule type" value="Genomic_DNA"/>
</dbReference>
<dbReference type="STRING" id="1409788.NC99_09210"/>
<dbReference type="Proteomes" id="UP000036958">
    <property type="component" value="Unassembled WGS sequence"/>
</dbReference>
<accession>A0A0L8VCS6</accession>